<dbReference type="NCBIfam" id="NF007011">
    <property type="entry name" value="PRK09474.1"/>
    <property type="match status" value="1"/>
</dbReference>
<reference evidence="7 8" key="1">
    <citation type="submission" date="2018-10" db="EMBL/GenBank/DDBJ databases">
        <title>Transmission dynamics of multidrug resistant bacteria on intensive care unit surfaces.</title>
        <authorList>
            <person name="D'Souza A.W."/>
            <person name="Potter R.F."/>
            <person name="Wallace M."/>
            <person name="Shupe A."/>
            <person name="Patel S."/>
            <person name="Sun S."/>
            <person name="Gul D."/>
            <person name="Kwon J.H."/>
            <person name="Andleeb S."/>
            <person name="Burnham C.-A.D."/>
            <person name="Dantas G."/>
        </authorList>
    </citation>
    <scope>NUCLEOTIDE SEQUENCE [LARGE SCALE GENOMIC DNA]</scope>
    <source>
        <strain evidence="7 8">PO_271</strain>
    </source>
</reference>
<protein>
    <recommendedName>
        <fullName evidence="5 6">Maltodextrin-binding protein</fullName>
    </recommendedName>
</protein>
<dbReference type="AlphaFoldDB" id="A0A2S7FQA3"/>
<accession>A0A3R9CKD1</accession>
<comment type="subcellular location">
    <subcellularLocation>
        <location evidence="6">Periplasm</location>
    </subcellularLocation>
</comment>
<dbReference type="GO" id="GO:0055052">
    <property type="term" value="C:ATP-binding cassette (ABC) transporter complex, substrate-binding subunit-containing"/>
    <property type="evidence" value="ECO:0007669"/>
    <property type="project" value="TreeGrafter"/>
</dbReference>
<dbReference type="GO" id="GO:0015768">
    <property type="term" value="P:maltose transport"/>
    <property type="evidence" value="ECO:0007669"/>
    <property type="project" value="TreeGrafter"/>
</dbReference>
<dbReference type="Pfam" id="PF01547">
    <property type="entry name" value="SBP_bac_1"/>
    <property type="match status" value="1"/>
</dbReference>
<evidence type="ECO:0000256" key="1">
    <source>
        <dbReference type="ARBA" id="ARBA00008520"/>
    </source>
</evidence>
<accession>A0A2S7FQA3</accession>
<dbReference type="GO" id="GO:0042956">
    <property type="term" value="P:maltodextrin transmembrane transport"/>
    <property type="evidence" value="ECO:0007669"/>
    <property type="project" value="TreeGrafter"/>
</dbReference>
<evidence type="ECO:0000313" key="8">
    <source>
        <dbReference type="Proteomes" id="UP000272833"/>
    </source>
</evidence>
<dbReference type="EMBL" id="RHRS01000079">
    <property type="protein sequence ID" value="RRW29652.1"/>
    <property type="molecule type" value="Genomic_DNA"/>
</dbReference>
<dbReference type="InterPro" id="IPR006060">
    <property type="entry name" value="Maltose/Cyclodextrin-bd"/>
</dbReference>
<dbReference type="RefSeq" id="WP_075751172.1">
    <property type="nucleotide sequence ID" value="NZ_JBPQFX010000001.1"/>
</dbReference>
<dbReference type="Proteomes" id="UP000272833">
    <property type="component" value="Unassembled WGS sequence"/>
</dbReference>
<dbReference type="PROSITE" id="PS01037">
    <property type="entry name" value="SBP_BACTERIAL_1"/>
    <property type="match status" value="1"/>
</dbReference>
<comment type="similarity">
    <text evidence="1 6">Belongs to the bacterial solute-binding protein 1 family.</text>
</comment>
<gene>
    <name evidence="7" type="primary">malE</name>
    <name evidence="7" type="ORF">EGJ44_20300</name>
</gene>
<comment type="caution">
    <text evidence="7">The sequence shown here is derived from an EMBL/GenBank/DDBJ whole genome shotgun (WGS) entry which is preliminary data.</text>
</comment>
<feature type="signal peptide" evidence="6">
    <location>
        <begin position="1"/>
        <end position="22"/>
    </location>
</feature>
<dbReference type="SUPFAM" id="SSF53850">
    <property type="entry name" value="Periplasmic binding protein-like II"/>
    <property type="match status" value="1"/>
</dbReference>
<evidence type="ECO:0000313" key="7">
    <source>
        <dbReference type="EMBL" id="RRW29652.1"/>
    </source>
</evidence>
<evidence type="ECO:0000256" key="4">
    <source>
        <dbReference type="ARBA" id="ARBA00022729"/>
    </source>
</evidence>
<dbReference type="PRINTS" id="PR00181">
    <property type="entry name" value="MALTOSEBP"/>
</dbReference>
<dbReference type="PANTHER" id="PTHR30061">
    <property type="entry name" value="MALTOSE-BINDING PERIPLASMIC PROTEIN"/>
    <property type="match status" value="1"/>
</dbReference>
<dbReference type="InterPro" id="IPR006059">
    <property type="entry name" value="SBP"/>
</dbReference>
<evidence type="ECO:0000256" key="2">
    <source>
        <dbReference type="ARBA" id="ARBA00022448"/>
    </source>
</evidence>
<dbReference type="PANTHER" id="PTHR30061:SF50">
    <property type="entry name" value="MALTOSE_MALTODEXTRIN-BINDING PERIPLASMIC PROTEIN"/>
    <property type="match status" value="1"/>
</dbReference>
<sequence length="414" mass="45104">MRTTKKLATLILLCTATWPALAFEKNVLTVWIGQDKGFKGLAEIGQRFTADSGMPVRVATPDDLAVQYDKFAATAKGPDIVIFAHDRFGSWINNGLLEAVQPSAEALQRAPGFAWEALTVGTQRFGYPLATEVVSLIYNRRLLANPPRTLSEVTALDGRLRAQGRRAIAWDYNNLYFSWPIIAGAGGYSLRKQGGIYDLADVGVATPGAIAGMQALKQLLDDGVLEPGDDYASALEGFKQGRIAMIVNGPWVWNELRDAGLDFAIDHVPGIDDARRGRPFVGILAAAINANSPHKAQARRFVEDYLSSAEGLHSLNADKPLGAVANHEVMAQLRHDPLIDHTYESAASGEIMPDIPEMKRFWALFSSRLGAMFKGEKPIAATLEQIAQRLRAAGEVQAWRRRHYPAADSTAGSL</sequence>
<dbReference type="GO" id="GO:0042597">
    <property type="term" value="C:periplasmic space"/>
    <property type="evidence" value="ECO:0007669"/>
    <property type="project" value="UniProtKB-SubCell"/>
</dbReference>
<keyword evidence="4 6" id="KW-0732">Signal</keyword>
<keyword evidence="6" id="KW-0574">Periplasm</keyword>
<evidence type="ECO:0000256" key="3">
    <source>
        <dbReference type="ARBA" id="ARBA00022597"/>
    </source>
</evidence>
<keyword evidence="2 6" id="KW-0813">Transport</keyword>
<comment type="function">
    <text evidence="6">Part of the ABC transporter complex MalEFGK involved in maltose/maltodextrin import. Binds maltose and higher maltodextrins.</text>
</comment>
<keyword evidence="3 6" id="KW-0762">Sugar transport</keyword>
<evidence type="ECO:0000256" key="6">
    <source>
        <dbReference type="RuleBase" id="RU365005"/>
    </source>
</evidence>
<feature type="chain" id="PRO_5044034149" description="Maltodextrin-binding protein" evidence="6">
    <location>
        <begin position="23"/>
        <end position="414"/>
    </location>
</feature>
<dbReference type="GO" id="GO:0015144">
    <property type="term" value="F:carbohydrate transmembrane transporter activity"/>
    <property type="evidence" value="ECO:0007669"/>
    <property type="project" value="InterPro"/>
</dbReference>
<dbReference type="GO" id="GO:1901982">
    <property type="term" value="F:maltose binding"/>
    <property type="evidence" value="ECO:0007669"/>
    <property type="project" value="TreeGrafter"/>
</dbReference>
<organism evidence="7 8">
    <name type="scientific">Ectopseudomonas oleovorans</name>
    <name type="common">Pseudomonas oleovorans</name>
    <dbReference type="NCBI Taxonomy" id="301"/>
    <lineage>
        <taxon>Bacteria</taxon>
        <taxon>Pseudomonadati</taxon>
        <taxon>Pseudomonadota</taxon>
        <taxon>Gammaproteobacteria</taxon>
        <taxon>Pseudomonadales</taxon>
        <taxon>Pseudomonadaceae</taxon>
        <taxon>Ectopseudomonas</taxon>
    </lineage>
</organism>
<dbReference type="InterPro" id="IPR006061">
    <property type="entry name" value="SBP_1_CS"/>
</dbReference>
<dbReference type="Gene3D" id="3.40.190.10">
    <property type="entry name" value="Periplasmic binding protein-like II"/>
    <property type="match status" value="2"/>
</dbReference>
<evidence type="ECO:0000256" key="5">
    <source>
        <dbReference type="ARBA" id="ARBA00030303"/>
    </source>
</evidence>
<name>A0A2S7FQA3_ECTOL</name>
<proteinExistence type="inferred from homology"/>